<organism evidence="1">
    <name type="scientific">bioreactor metagenome</name>
    <dbReference type="NCBI Taxonomy" id="1076179"/>
    <lineage>
        <taxon>unclassified sequences</taxon>
        <taxon>metagenomes</taxon>
        <taxon>ecological metagenomes</taxon>
    </lineage>
</organism>
<proteinExistence type="predicted"/>
<accession>A0A645B7R1</accession>
<dbReference type="AlphaFoldDB" id="A0A645B7R1"/>
<reference evidence="1" key="1">
    <citation type="submission" date="2019-08" db="EMBL/GenBank/DDBJ databases">
        <authorList>
            <person name="Kucharzyk K."/>
            <person name="Murdoch R.W."/>
            <person name="Higgins S."/>
            <person name="Loffler F."/>
        </authorList>
    </citation>
    <scope>NUCLEOTIDE SEQUENCE</scope>
</reference>
<comment type="caution">
    <text evidence="1">The sequence shown here is derived from an EMBL/GenBank/DDBJ whole genome shotgun (WGS) entry which is preliminary data.</text>
</comment>
<protein>
    <submittedName>
        <fullName evidence="1">Uncharacterized protein</fullName>
    </submittedName>
</protein>
<dbReference type="EMBL" id="VSSQ01017906">
    <property type="protein sequence ID" value="MPM60641.1"/>
    <property type="molecule type" value="Genomic_DNA"/>
</dbReference>
<sequence length="101" mass="11686">MNDGLYRGLAREGKVFYDEKSDNLVVLGARFMPETALHIGLYRGDAHKILEFAKWVAVQRKVPKVTIMFPPTLRQTEEELLHEGYVLEAGDCIVCEWYRNK</sequence>
<gene>
    <name evidence="1" type="ORF">SDC9_107493</name>
</gene>
<name>A0A645B7R1_9ZZZZ</name>
<evidence type="ECO:0000313" key="1">
    <source>
        <dbReference type="EMBL" id="MPM60641.1"/>
    </source>
</evidence>